<keyword evidence="3" id="KW-1185">Reference proteome</keyword>
<accession>A0ABD2YRT5</accession>
<evidence type="ECO:0000313" key="2">
    <source>
        <dbReference type="EMBL" id="KAL3509321.1"/>
    </source>
</evidence>
<dbReference type="EMBL" id="JBJUIK010000012">
    <property type="protein sequence ID" value="KAL3509321.1"/>
    <property type="molecule type" value="Genomic_DNA"/>
</dbReference>
<sequence length="67" mass="7276">MTKWGGGEVTGGSGGFRFENERMQESSGEVMGGSCDLRFENETASKIQFNNASYTGSGIRSSFDYEC</sequence>
<reference evidence="2 3" key="1">
    <citation type="submission" date="2024-11" db="EMBL/GenBank/DDBJ databases">
        <title>A near-complete genome assembly of Cinchona calisaya.</title>
        <authorList>
            <person name="Lian D.C."/>
            <person name="Zhao X.W."/>
            <person name="Wei L."/>
        </authorList>
    </citation>
    <scope>NUCLEOTIDE SEQUENCE [LARGE SCALE GENOMIC DNA]</scope>
    <source>
        <tissue evidence="2">Nenye</tissue>
    </source>
</reference>
<feature type="region of interest" description="Disordered" evidence="1">
    <location>
        <begin position="1"/>
        <end position="34"/>
    </location>
</feature>
<dbReference type="AlphaFoldDB" id="A0ABD2YRT5"/>
<proteinExistence type="predicted"/>
<organism evidence="2 3">
    <name type="scientific">Cinchona calisaya</name>
    <dbReference type="NCBI Taxonomy" id="153742"/>
    <lineage>
        <taxon>Eukaryota</taxon>
        <taxon>Viridiplantae</taxon>
        <taxon>Streptophyta</taxon>
        <taxon>Embryophyta</taxon>
        <taxon>Tracheophyta</taxon>
        <taxon>Spermatophyta</taxon>
        <taxon>Magnoliopsida</taxon>
        <taxon>eudicotyledons</taxon>
        <taxon>Gunneridae</taxon>
        <taxon>Pentapetalae</taxon>
        <taxon>asterids</taxon>
        <taxon>lamiids</taxon>
        <taxon>Gentianales</taxon>
        <taxon>Rubiaceae</taxon>
        <taxon>Cinchonoideae</taxon>
        <taxon>Cinchoneae</taxon>
        <taxon>Cinchona</taxon>
    </lineage>
</organism>
<feature type="compositionally biased region" description="Gly residues" evidence="1">
    <location>
        <begin position="1"/>
        <end position="15"/>
    </location>
</feature>
<evidence type="ECO:0000313" key="3">
    <source>
        <dbReference type="Proteomes" id="UP001630127"/>
    </source>
</evidence>
<comment type="caution">
    <text evidence="2">The sequence shown here is derived from an EMBL/GenBank/DDBJ whole genome shotgun (WGS) entry which is preliminary data.</text>
</comment>
<evidence type="ECO:0000256" key="1">
    <source>
        <dbReference type="SAM" id="MobiDB-lite"/>
    </source>
</evidence>
<protein>
    <submittedName>
        <fullName evidence="2">Uncharacterized protein</fullName>
    </submittedName>
</protein>
<gene>
    <name evidence="2" type="ORF">ACH5RR_028722</name>
</gene>
<dbReference type="Proteomes" id="UP001630127">
    <property type="component" value="Unassembled WGS sequence"/>
</dbReference>
<name>A0ABD2YRT5_9GENT</name>